<evidence type="ECO:0000256" key="1">
    <source>
        <dbReference type="SAM" id="Phobius"/>
    </source>
</evidence>
<evidence type="ECO:0000313" key="2">
    <source>
        <dbReference type="EMBL" id="WAC14112.1"/>
    </source>
</evidence>
<gene>
    <name evidence="2" type="ORF">ON006_09135</name>
</gene>
<evidence type="ECO:0000313" key="3">
    <source>
        <dbReference type="Proteomes" id="UP001164653"/>
    </source>
</evidence>
<reference evidence="2" key="1">
    <citation type="submission" date="2022-11" db="EMBL/GenBank/DDBJ databases">
        <title>Dyadobacter pollutisoli sp. nov., isolated from plastic dumped soil.</title>
        <authorList>
            <person name="Kim J.M."/>
            <person name="Kim K.R."/>
            <person name="Lee J.K."/>
            <person name="Hao L."/>
            <person name="Jeon C.O."/>
        </authorList>
    </citation>
    <scope>NUCLEOTIDE SEQUENCE</scope>
    <source>
        <strain evidence="2">U1</strain>
    </source>
</reference>
<feature type="transmembrane region" description="Helical" evidence="1">
    <location>
        <begin position="43"/>
        <end position="64"/>
    </location>
</feature>
<protein>
    <submittedName>
        <fullName evidence="2">Uncharacterized protein</fullName>
    </submittedName>
</protein>
<keyword evidence="1" id="KW-0472">Membrane</keyword>
<dbReference type="RefSeq" id="WP_244818782.1">
    <property type="nucleotide sequence ID" value="NZ_CP112998.1"/>
</dbReference>
<name>A0A9E8NH09_9BACT</name>
<organism evidence="2 3">
    <name type="scientific">Dyadobacter pollutisoli</name>
    <dbReference type="NCBI Taxonomy" id="2910158"/>
    <lineage>
        <taxon>Bacteria</taxon>
        <taxon>Pseudomonadati</taxon>
        <taxon>Bacteroidota</taxon>
        <taxon>Cytophagia</taxon>
        <taxon>Cytophagales</taxon>
        <taxon>Spirosomataceae</taxon>
        <taxon>Dyadobacter</taxon>
    </lineage>
</organism>
<dbReference type="Proteomes" id="UP001164653">
    <property type="component" value="Chromosome"/>
</dbReference>
<dbReference type="EMBL" id="CP112998">
    <property type="protein sequence ID" value="WAC14112.1"/>
    <property type="molecule type" value="Genomic_DNA"/>
</dbReference>
<dbReference type="AlphaFoldDB" id="A0A9E8NH09"/>
<keyword evidence="3" id="KW-1185">Reference proteome</keyword>
<dbReference type="KEGG" id="dpf:ON006_09135"/>
<accession>A0A9E8NH09</accession>
<proteinExistence type="predicted"/>
<keyword evidence="1" id="KW-0812">Transmembrane</keyword>
<keyword evidence="1" id="KW-1133">Transmembrane helix</keyword>
<sequence length="433" mass="49063">MSEKAPFDRKTLERLKNYNIPYREGSWDNFEAFRKKKEDKKRLFFFFYKIAATLFLALAVGWGVNKLVGNSKRTVAEKQIHTKKQTKTIEDPPADSIQSLPDFRLTSKAEIKIDQSHLNLVSRNKKSLLTTSAPKNLPDFTADKFTDHSTAETAINSGTDIVFQQDPNFAVLNARSFSYLSIYIKKPSIPFKTNDLREEMPNHKSRPGYSMVLNQHVNSATSSLPGYSFGLGGLADIPLTRKIELSTGLSLGRQSLRIQKEKLPFNPATSGTPHLDRVDYRWANAEIPINVRYRMMPTRKWNIYVSGGLSMLGTFGQKFDYAYSNSRILTTVVEAENGPVVVSTQTLEEKSVVRDERVRDKIGFGSTVNVALGFDYPWKAANLSVEPFVRYPIGSITSERLQFFSLGIQLRWSIISPRLLLPELRVNSKSQTE</sequence>